<feature type="compositionally biased region" description="Polar residues" evidence="1">
    <location>
        <begin position="87"/>
        <end position="107"/>
    </location>
</feature>
<dbReference type="EMBL" id="JABCKV010000741">
    <property type="protein sequence ID" value="KAG5640428.1"/>
    <property type="molecule type" value="Genomic_DNA"/>
</dbReference>
<gene>
    <name evidence="2" type="ORF">DXG03_008699</name>
</gene>
<dbReference type="Gene3D" id="2.40.70.10">
    <property type="entry name" value="Acid Proteases"/>
    <property type="match status" value="1"/>
</dbReference>
<proteinExistence type="predicted"/>
<reference evidence="2" key="2">
    <citation type="submission" date="2021-10" db="EMBL/GenBank/DDBJ databases">
        <title>Phylogenomics reveals ancestral predisposition of the termite-cultivated fungus Termitomyces towards a domesticated lifestyle.</title>
        <authorList>
            <person name="Auxier B."/>
            <person name="Grum-Grzhimaylo A."/>
            <person name="Cardenas M.E."/>
            <person name="Lodge J.D."/>
            <person name="Laessoe T."/>
            <person name="Pedersen O."/>
            <person name="Smith M.E."/>
            <person name="Kuyper T.W."/>
            <person name="Franco-Molano E.A."/>
            <person name="Baroni T.J."/>
            <person name="Aanen D.K."/>
        </authorList>
    </citation>
    <scope>NUCLEOTIDE SEQUENCE</scope>
    <source>
        <strain evidence="2">AP01</strain>
        <tissue evidence="2">Mycelium</tissue>
    </source>
</reference>
<dbReference type="OrthoDB" id="5596707at2759"/>
<dbReference type="CDD" id="cd00303">
    <property type="entry name" value="retropepsin_like"/>
    <property type="match status" value="1"/>
</dbReference>
<evidence type="ECO:0000313" key="2">
    <source>
        <dbReference type="EMBL" id="KAG5640428.1"/>
    </source>
</evidence>
<organism evidence="2 3">
    <name type="scientific">Asterophora parasitica</name>
    <dbReference type="NCBI Taxonomy" id="117018"/>
    <lineage>
        <taxon>Eukaryota</taxon>
        <taxon>Fungi</taxon>
        <taxon>Dikarya</taxon>
        <taxon>Basidiomycota</taxon>
        <taxon>Agaricomycotina</taxon>
        <taxon>Agaricomycetes</taxon>
        <taxon>Agaricomycetidae</taxon>
        <taxon>Agaricales</taxon>
        <taxon>Tricholomatineae</taxon>
        <taxon>Lyophyllaceae</taxon>
        <taxon>Asterophora</taxon>
    </lineage>
</organism>
<comment type="caution">
    <text evidence="2">The sequence shown here is derived from an EMBL/GenBank/DDBJ whole genome shotgun (WGS) entry which is preliminary data.</text>
</comment>
<sequence length="451" mass="49623">MQARQLNANANLQAGLMLKVYQLEGTSPTMGTLDIDNWIGILEHELLNLCRHREAFDGVKIQSKPPKGTFRLDPPKRDMPPHMSDTLGPTTPSAATSPDLMTSTSRPTAIEKGKGHADPAPITLPLPPQSAPQPVPPCPHSPPIHLFSNIPNNHYVPPSTCNLAATDRHANPAYRTEALITNAIKSTKLFDCCLKSMLTVSVGKLCSVAPTIWGKLHEAITPKQVMTTALRSIIKVPDDHYTSCIEELDTLPMVEDAHSNSTPPPGALITTNVINTYYQNLWLGESPECIVVAKESHFLWSILMCIDAQEQVECIMDSGCQIIAMSEEVCHDLHICYDPTVILHMQSANGTVNPSLGLARNIPCTIGNITLYLQMHVIWNLAYNILLGQPFDILTCSSVETHSANKTIITITDPNTHVVTSIPSFAHGQHWRQLKPLTKSEVQSFWILSRK</sequence>
<feature type="region of interest" description="Disordered" evidence="1">
    <location>
        <begin position="61"/>
        <end position="116"/>
    </location>
</feature>
<evidence type="ECO:0000313" key="3">
    <source>
        <dbReference type="Proteomes" id="UP000775547"/>
    </source>
</evidence>
<evidence type="ECO:0000256" key="1">
    <source>
        <dbReference type="SAM" id="MobiDB-lite"/>
    </source>
</evidence>
<dbReference type="AlphaFoldDB" id="A0A9P7G1P8"/>
<keyword evidence="3" id="KW-1185">Reference proteome</keyword>
<reference evidence="2" key="1">
    <citation type="submission" date="2020-07" db="EMBL/GenBank/DDBJ databases">
        <authorList>
            <person name="Nieuwenhuis M."/>
            <person name="Van De Peppel L.J.J."/>
        </authorList>
    </citation>
    <scope>NUCLEOTIDE SEQUENCE</scope>
    <source>
        <strain evidence="2">AP01</strain>
        <tissue evidence="2">Mycelium</tissue>
    </source>
</reference>
<dbReference type="Proteomes" id="UP000775547">
    <property type="component" value="Unassembled WGS sequence"/>
</dbReference>
<protein>
    <submittedName>
        <fullName evidence="2">Uncharacterized protein</fullName>
    </submittedName>
</protein>
<dbReference type="InterPro" id="IPR021109">
    <property type="entry name" value="Peptidase_aspartic_dom_sf"/>
</dbReference>
<accession>A0A9P7G1P8</accession>
<name>A0A9P7G1P8_9AGAR</name>